<reference evidence="6" key="1">
    <citation type="journal article" date="2019" name="Int. J. Syst. Evol. Microbiol.">
        <title>The Global Catalogue of Microorganisms (GCM) 10K type strain sequencing project: providing services to taxonomists for standard genome sequencing and annotation.</title>
        <authorList>
            <consortium name="The Broad Institute Genomics Platform"/>
            <consortium name="The Broad Institute Genome Sequencing Center for Infectious Disease"/>
            <person name="Wu L."/>
            <person name="Ma J."/>
        </authorList>
    </citation>
    <scope>NUCLEOTIDE SEQUENCE [LARGE SCALE GENOMIC DNA]</scope>
    <source>
        <strain evidence="6">CECT 7131</strain>
    </source>
</reference>
<keyword evidence="2" id="KW-0238">DNA-binding</keyword>
<accession>A0ABT8AH26</accession>
<dbReference type="InterPro" id="IPR018060">
    <property type="entry name" value="HTH_AraC"/>
</dbReference>
<evidence type="ECO:0000256" key="1">
    <source>
        <dbReference type="ARBA" id="ARBA00023015"/>
    </source>
</evidence>
<name>A0ABT8AH26_9PROT</name>
<proteinExistence type="predicted"/>
<keyword evidence="3" id="KW-0804">Transcription</keyword>
<dbReference type="EMBL" id="JAUFPN010000313">
    <property type="protein sequence ID" value="MDN3568998.1"/>
    <property type="molecule type" value="Genomic_DNA"/>
</dbReference>
<evidence type="ECO:0000259" key="4">
    <source>
        <dbReference type="PROSITE" id="PS01124"/>
    </source>
</evidence>
<evidence type="ECO:0000313" key="5">
    <source>
        <dbReference type="EMBL" id="MDN3568998.1"/>
    </source>
</evidence>
<evidence type="ECO:0000256" key="2">
    <source>
        <dbReference type="ARBA" id="ARBA00023125"/>
    </source>
</evidence>
<dbReference type="RefSeq" id="WP_290321119.1">
    <property type="nucleotide sequence ID" value="NZ_JAUFPN010000313.1"/>
</dbReference>
<dbReference type="PROSITE" id="PS01124">
    <property type="entry name" value="HTH_ARAC_FAMILY_2"/>
    <property type="match status" value="1"/>
</dbReference>
<dbReference type="Pfam" id="PF12833">
    <property type="entry name" value="HTH_18"/>
    <property type="match status" value="1"/>
</dbReference>
<sequence>MDAMAFALNGDILQFIPIGTGRFQGRVARLKLDGVDIRRVVHAPFLVHGEVPSDQVALNLQVSPSEGLTLNGDTFELPTLAVLPEGAAIQAVCPTEQDRIALVFRAEEFDRLIEVCGIQAFPRGRHHMLRLGEEQSGRLVRTVTAMTDLAETTPSLFAVPGLDAALAEECHRVFADALLGSEHHSGCARKTGDMLRQVREADDFLHANIDRPIYTRELCAALQVSARTLHQSFSAVYGMSPQAYLKRRRLVLVHRALRSARQSRAMVKSIVLAHGFFHLGRFAQEYMAMFGEMPSETLARYHDRTAPVMA</sequence>
<gene>
    <name evidence="5" type="ORF">QWZ14_31860</name>
</gene>
<comment type="caution">
    <text evidence="5">The sequence shown here is derived from an EMBL/GenBank/DDBJ whole genome shotgun (WGS) entry which is preliminary data.</text>
</comment>
<dbReference type="SMART" id="SM00342">
    <property type="entry name" value="HTH_ARAC"/>
    <property type="match status" value="1"/>
</dbReference>
<dbReference type="InterPro" id="IPR050204">
    <property type="entry name" value="AraC_XylS_family_regulators"/>
</dbReference>
<evidence type="ECO:0000256" key="3">
    <source>
        <dbReference type="ARBA" id="ARBA00023163"/>
    </source>
</evidence>
<dbReference type="PANTHER" id="PTHR46796">
    <property type="entry name" value="HTH-TYPE TRANSCRIPTIONAL ACTIVATOR RHAS-RELATED"/>
    <property type="match status" value="1"/>
</dbReference>
<protein>
    <submittedName>
        <fullName evidence="5">Helix-turn-helix domain-containing protein</fullName>
    </submittedName>
</protein>
<dbReference type="InterPro" id="IPR009057">
    <property type="entry name" value="Homeodomain-like_sf"/>
</dbReference>
<dbReference type="SUPFAM" id="SSF46689">
    <property type="entry name" value="Homeodomain-like"/>
    <property type="match status" value="1"/>
</dbReference>
<keyword evidence="1" id="KW-0805">Transcription regulation</keyword>
<dbReference type="Proteomes" id="UP001529369">
    <property type="component" value="Unassembled WGS sequence"/>
</dbReference>
<organism evidence="5 6">
    <name type="scientific">Paeniroseomonas aquatica</name>
    <dbReference type="NCBI Taxonomy" id="373043"/>
    <lineage>
        <taxon>Bacteria</taxon>
        <taxon>Pseudomonadati</taxon>
        <taxon>Pseudomonadota</taxon>
        <taxon>Alphaproteobacteria</taxon>
        <taxon>Acetobacterales</taxon>
        <taxon>Acetobacteraceae</taxon>
        <taxon>Paeniroseomonas</taxon>
    </lineage>
</organism>
<dbReference type="PANTHER" id="PTHR46796:SF12">
    <property type="entry name" value="HTH-TYPE DNA-BINDING TRANSCRIPTIONAL ACTIVATOR EUTR"/>
    <property type="match status" value="1"/>
</dbReference>
<dbReference type="Gene3D" id="1.10.10.60">
    <property type="entry name" value="Homeodomain-like"/>
    <property type="match status" value="1"/>
</dbReference>
<evidence type="ECO:0000313" key="6">
    <source>
        <dbReference type="Proteomes" id="UP001529369"/>
    </source>
</evidence>
<keyword evidence="6" id="KW-1185">Reference proteome</keyword>
<feature type="domain" description="HTH araC/xylS-type" evidence="4">
    <location>
        <begin position="199"/>
        <end position="300"/>
    </location>
</feature>